<protein>
    <submittedName>
        <fullName evidence="1">Uncharacterized protein</fullName>
    </submittedName>
</protein>
<dbReference type="EMBL" id="ML769936">
    <property type="protein sequence ID" value="KAE9385884.1"/>
    <property type="molecule type" value="Genomic_DNA"/>
</dbReference>
<evidence type="ECO:0000313" key="1">
    <source>
        <dbReference type="EMBL" id="KAE9385884.1"/>
    </source>
</evidence>
<proteinExistence type="predicted"/>
<accession>A0A6A4GKX3</accession>
<reference evidence="1" key="1">
    <citation type="journal article" date="2019" name="Environ. Microbiol.">
        <title>Fungal ecological strategies reflected in gene transcription - a case study of two litter decomposers.</title>
        <authorList>
            <person name="Barbi F."/>
            <person name="Kohler A."/>
            <person name="Barry K."/>
            <person name="Baskaran P."/>
            <person name="Daum C."/>
            <person name="Fauchery L."/>
            <person name="Ihrmark K."/>
            <person name="Kuo A."/>
            <person name="LaButti K."/>
            <person name="Lipzen A."/>
            <person name="Morin E."/>
            <person name="Grigoriev I.V."/>
            <person name="Henrissat B."/>
            <person name="Lindahl B."/>
            <person name="Martin F."/>
        </authorList>
    </citation>
    <scope>NUCLEOTIDE SEQUENCE</scope>
    <source>
        <strain evidence="1">JB14</strain>
    </source>
</reference>
<gene>
    <name evidence="1" type="ORF">BT96DRAFT_949522</name>
</gene>
<sequence length="175" mass="20134">MQEHCQTLKSTQYQLERRRRGLWGWEEVVEAPFAGKEFLFHEELFRKSSSEWYLWRNKNDNPEQQGKTQNHNVVVDDAFEGVGESEGGRLWETRIRGQDIPGIAKGVADKSVSPQGMRWPATAAGVAGVFEKVYSHDRTSKEIHIEMRMITVIRMRARRDRHRMGTTAATGCNSV</sequence>
<keyword evidence="2" id="KW-1185">Reference proteome</keyword>
<name>A0A6A4GKX3_9AGAR</name>
<evidence type="ECO:0000313" key="2">
    <source>
        <dbReference type="Proteomes" id="UP000799118"/>
    </source>
</evidence>
<dbReference type="Proteomes" id="UP000799118">
    <property type="component" value="Unassembled WGS sequence"/>
</dbReference>
<dbReference type="AlphaFoldDB" id="A0A6A4GKX3"/>
<organism evidence="1 2">
    <name type="scientific">Gymnopus androsaceus JB14</name>
    <dbReference type="NCBI Taxonomy" id="1447944"/>
    <lineage>
        <taxon>Eukaryota</taxon>
        <taxon>Fungi</taxon>
        <taxon>Dikarya</taxon>
        <taxon>Basidiomycota</taxon>
        <taxon>Agaricomycotina</taxon>
        <taxon>Agaricomycetes</taxon>
        <taxon>Agaricomycetidae</taxon>
        <taxon>Agaricales</taxon>
        <taxon>Marasmiineae</taxon>
        <taxon>Omphalotaceae</taxon>
        <taxon>Gymnopus</taxon>
    </lineage>
</organism>